<comment type="function">
    <text evidence="3">Catalyzes the last step of the phosphorylated serine biosynthetic pathway, i.e. dephosphorylation of O-phospho-L-serine to form L-serine.</text>
</comment>
<proteinExistence type="inferred from homology"/>
<dbReference type="Gene3D" id="1.20.120.710">
    <property type="entry name" value="Haloacid dehalogenase hydrolase-like domain"/>
    <property type="match status" value="1"/>
</dbReference>
<dbReference type="PANTHER" id="PTHR46470:SF3">
    <property type="entry name" value="N-ACYLNEURAMINATE-9-PHOSPHATASE"/>
    <property type="match status" value="1"/>
</dbReference>
<keyword evidence="3" id="KW-0718">Serine biosynthesis</keyword>
<gene>
    <name evidence="4" type="ORF">ACFQ3N_18890</name>
</gene>
<dbReference type="InterPro" id="IPR044266">
    <property type="entry name" value="PSP_YsaA"/>
</dbReference>
<evidence type="ECO:0000256" key="3">
    <source>
        <dbReference type="HAMAP-Rule" id="MF_02240"/>
    </source>
</evidence>
<name>A0ABW3LPW4_9BACI</name>
<dbReference type="PANTHER" id="PTHR46470">
    <property type="entry name" value="N-ACYLNEURAMINATE-9-PHOSPHATASE"/>
    <property type="match status" value="1"/>
</dbReference>
<protein>
    <recommendedName>
        <fullName evidence="3">Phosphoserine phosphatase</fullName>
        <shortName evidence="3">PSP</shortName>
        <ecNumber evidence="3">3.1.3.3</ecNumber>
    </recommendedName>
</protein>
<comment type="similarity">
    <text evidence="3">Belongs to the HAD-like hydrolase superfamily.</text>
</comment>
<dbReference type="InterPro" id="IPR051400">
    <property type="entry name" value="HAD-like_hydrolase"/>
</dbReference>
<dbReference type="InterPro" id="IPR036412">
    <property type="entry name" value="HAD-like_sf"/>
</dbReference>
<keyword evidence="5" id="KW-1185">Reference proteome</keyword>
<comment type="cofactor">
    <cofactor evidence="3">
        <name>Mg(2+)</name>
        <dbReference type="ChEBI" id="CHEBI:18420"/>
    </cofactor>
    <cofactor evidence="3">
        <name>Co(2+)</name>
        <dbReference type="ChEBI" id="CHEBI:48828"/>
    </cofactor>
</comment>
<evidence type="ECO:0000256" key="1">
    <source>
        <dbReference type="ARBA" id="ARBA00022801"/>
    </source>
</evidence>
<dbReference type="InterPro" id="IPR006439">
    <property type="entry name" value="HAD-SF_hydro_IA"/>
</dbReference>
<dbReference type="Proteomes" id="UP001597040">
    <property type="component" value="Unassembled WGS sequence"/>
</dbReference>
<comment type="catalytic activity">
    <reaction evidence="3">
        <text>O-phospho-D-serine + H2O = D-serine + phosphate</text>
        <dbReference type="Rhea" id="RHEA:24873"/>
        <dbReference type="ChEBI" id="CHEBI:15377"/>
        <dbReference type="ChEBI" id="CHEBI:35247"/>
        <dbReference type="ChEBI" id="CHEBI:43474"/>
        <dbReference type="ChEBI" id="CHEBI:58680"/>
        <dbReference type="EC" id="3.1.3.3"/>
    </reaction>
</comment>
<organism evidence="4 5">
    <name type="scientific">Virgibacillus byunsanensis</name>
    <dbReference type="NCBI Taxonomy" id="570945"/>
    <lineage>
        <taxon>Bacteria</taxon>
        <taxon>Bacillati</taxon>
        <taxon>Bacillota</taxon>
        <taxon>Bacilli</taxon>
        <taxon>Bacillales</taxon>
        <taxon>Bacillaceae</taxon>
        <taxon>Virgibacillus</taxon>
    </lineage>
</organism>
<dbReference type="RefSeq" id="WP_390364541.1">
    <property type="nucleotide sequence ID" value="NZ_JBHTKJ010000073.1"/>
</dbReference>
<dbReference type="EMBL" id="JBHTKJ010000073">
    <property type="protein sequence ID" value="MFD1040446.1"/>
    <property type="molecule type" value="Genomic_DNA"/>
</dbReference>
<evidence type="ECO:0000256" key="2">
    <source>
        <dbReference type="ARBA" id="ARBA00022842"/>
    </source>
</evidence>
<comment type="catalytic activity">
    <reaction evidence="3">
        <text>O-phospho-L-serine + H2O = L-serine + phosphate</text>
        <dbReference type="Rhea" id="RHEA:21208"/>
        <dbReference type="ChEBI" id="CHEBI:15377"/>
        <dbReference type="ChEBI" id="CHEBI:33384"/>
        <dbReference type="ChEBI" id="CHEBI:43474"/>
        <dbReference type="ChEBI" id="CHEBI:57524"/>
        <dbReference type="EC" id="3.1.3.3"/>
    </reaction>
</comment>
<evidence type="ECO:0000313" key="5">
    <source>
        <dbReference type="Proteomes" id="UP001597040"/>
    </source>
</evidence>
<comment type="pathway">
    <text evidence="3">Amino-acid biosynthesis; L-serine biosynthesis; L-serine from 3-phospho-D-glycerate: step 3/3.</text>
</comment>
<accession>A0ABW3LPW4</accession>
<keyword evidence="3" id="KW-0028">Amino-acid biosynthesis</keyword>
<dbReference type="SFLD" id="SFLDG01129">
    <property type="entry name" value="C1.5:_HAD__Beta-PGM__Phosphata"/>
    <property type="match status" value="1"/>
</dbReference>
<dbReference type="Pfam" id="PF00702">
    <property type="entry name" value="Hydrolase"/>
    <property type="match status" value="1"/>
</dbReference>
<keyword evidence="2 3" id="KW-0460">Magnesium</keyword>
<dbReference type="NCBIfam" id="TIGR01509">
    <property type="entry name" value="HAD-SF-IA-v3"/>
    <property type="match status" value="1"/>
</dbReference>
<keyword evidence="1 3" id="KW-0378">Hydrolase</keyword>
<dbReference type="InterPro" id="IPR023214">
    <property type="entry name" value="HAD_sf"/>
</dbReference>
<reference evidence="5" key="1">
    <citation type="journal article" date="2019" name="Int. J. Syst. Evol. Microbiol.">
        <title>The Global Catalogue of Microorganisms (GCM) 10K type strain sequencing project: providing services to taxonomists for standard genome sequencing and annotation.</title>
        <authorList>
            <consortium name="The Broad Institute Genomics Platform"/>
            <consortium name="The Broad Institute Genome Sequencing Center for Infectious Disease"/>
            <person name="Wu L."/>
            <person name="Ma J."/>
        </authorList>
    </citation>
    <scope>NUCLEOTIDE SEQUENCE [LARGE SCALE GENOMIC DNA]</scope>
    <source>
        <strain evidence="5">CCUG 56754</strain>
    </source>
</reference>
<dbReference type="NCBIfam" id="TIGR01549">
    <property type="entry name" value="HAD-SF-IA-v1"/>
    <property type="match status" value="1"/>
</dbReference>
<sequence length="260" mass="29450">MIKAILFDLDDTLIWDKKSVKEAFKATCEIAAKKYAINPDNLEQKVRKNARALYASYETYSFTQMIGINPFEGLWGEFSNDGEPFRKLKEIAPDYQRESWKKGLEDLGVNDPEFGVELAKTFPVMRKKMAFVYEETYNVLDQLKGNYNLLLLTNGSPSLQQTKLEITPKLRGYFDHIVISGAFGRGKPDPAIFDYARGLLSVEKGEMLMVGDNLHTDVLGASRSGIASVWVNRDQKDHSEVAVPTFEIAHLEELLQILES</sequence>
<comment type="caution">
    <text evidence="4">The sequence shown here is derived from an EMBL/GenBank/DDBJ whole genome shotgun (WGS) entry which is preliminary data.</text>
</comment>
<dbReference type="SFLD" id="SFLDG01135">
    <property type="entry name" value="C1.5.6:_HAD__Beta-PGM__Phospha"/>
    <property type="match status" value="1"/>
</dbReference>
<dbReference type="SFLD" id="SFLDS00003">
    <property type="entry name" value="Haloacid_Dehalogenase"/>
    <property type="match status" value="1"/>
</dbReference>
<evidence type="ECO:0000313" key="4">
    <source>
        <dbReference type="EMBL" id="MFD1040446.1"/>
    </source>
</evidence>
<dbReference type="HAMAP" id="MF_02240">
    <property type="entry name" value="PSP"/>
    <property type="match status" value="1"/>
</dbReference>
<keyword evidence="3" id="KW-0170">Cobalt</keyword>
<dbReference type="EC" id="3.1.3.3" evidence="3"/>
<dbReference type="SUPFAM" id="SSF56784">
    <property type="entry name" value="HAD-like"/>
    <property type="match status" value="1"/>
</dbReference>
<dbReference type="GO" id="GO:0016787">
    <property type="term" value="F:hydrolase activity"/>
    <property type="evidence" value="ECO:0007669"/>
    <property type="project" value="UniProtKB-KW"/>
</dbReference>
<dbReference type="Gene3D" id="3.40.50.1000">
    <property type="entry name" value="HAD superfamily/HAD-like"/>
    <property type="match status" value="1"/>
</dbReference>